<dbReference type="Pfam" id="PF14315">
    <property type="entry name" value="DUF4380"/>
    <property type="match status" value="1"/>
</dbReference>
<gene>
    <name evidence="2" type="ORF">LN473_02030</name>
    <name evidence="1" type="ORF">OR61_17150</name>
</gene>
<dbReference type="Proteomes" id="UP000030969">
    <property type="component" value="Unassembled WGS sequence"/>
</dbReference>
<evidence type="ECO:0000313" key="2">
    <source>
        <dbReference type="EMBL" id="MCC8620789.1"/>
    </source>
</evidence>
<protein>
    <submittedName>
        <fullName evidence="2">DUF4380 domain-containing protein</fullName>
    </submittedName>
</protein>
<proteinExistence type="predicted"/>
<organism evidence="1 3">
    <name type="scientific">Xanthomonas vesicatoria</name>
    <dbReference type="NCBI Taxonomy" id="56460"/>
    <lineage>
        <taxon>Bacteria</taxon>
        <taxon>Pseudomonadati</taxon>
        <taxon>Pseudomonadota</taxon>
        <taxon>Gammaproteobacteria</taxon>
        <taxon>Lysobacterales</taxon>
        <taxon>Lysobacteraceae</taxon>
        <taxon>Xanthomonas</taxon>
    </lineage>
</organism>
<evidence type="ECO:0000313" key="3">
    <source>
        <dbReference type="Proteomes" id="UP000030969"/>
    </source>
</evidence>
<evidence type="ECO:0000313" key="1">
    <source>
        <dbReference type="EMBL" id="KHM92231.1"/>
    </source>
</evidence>
<evidence type="ECO:0000313" key="4">
    <source>
        <dbReference type="Proteomes" id="UP001430544"/>
    </source>
</evidence>
<dbReference type="AlphaFoldDB" id="A0AAJ0IW14"/>
<accession>A0AAJ0IW14</accession>
<reference evidence="1 3" key="1">
    <citation type="submission" date="2014-11" db="EMBL/GenBank/DDBJ databases">
        <title>Draft Genome Sequences of Xanthomonas vesicatoria Strains from the Balkan Peninsula.</title>
        <authorList>
            <person name="Vancheva T."/>
            <person name="Lefeuvre P."/>
            <person name="Bogatzevska N."/>
            <person name="Moncheva P."/>
            <person name="Koebnik R."/>
        </authorList>
    </citation>
    <scope>NUCLEOTIDE SEQUENCE [LARGE SCALE GENOMIC DNA]</scope>
    <source>
        <strain evidence="1 3">53M</strain>
    </source>
</reference>
<dbReference type="RefSeq" id="WP_039422074.1">
    <property type="nucleotide sequence ID" value="NZ_CP018470.1"/>
</dbReference>
<dbReference type="EMBL" id="JAJIUN010000008">
    <property type="protein sequence ID" value="MCC8620789.1"/>
    <property type="molecule type" value="Genomic_DNA"/>
</dbReference>
<dbReference type="Proteomes" id="UP001430544">
    <property type="component" value="Unassembled WGS sequence"/>
</dbReference>
<dbReference type="EMBL" id="JSYJ01000124">
    <property type="protein sequence ID" value="KHM92231.1"/>
    <property type="molecule type" value="Genomic_DNA"/>
</dbReference>
<reference evidence="2" key="2">
    <citation type="submission" date="2021-11" db="EMBL/GenBank/DDBJ databases">
        <title>Genome resources and taxonomic validation of 89 Xanthomonas strains.</title>
        <authorList>
            <person name="Tambong J.T."/>
        </authorList>
    </citation>
    <scope>NUCLEOTIDE SEQUENCE</scope>
    <source>
        <strain evidence="2">Bv 5-4A</strain>
    </source>
</reference>
<keyword evidence="4" id="KW-1185">Reference proteome</keyword>
<name>A0AAJ0IW14_9XANT</name>
<comment type="caution">
    <text evidence="1">The sequence shown here is derived from an EMBL/GenBank/DDBJ whole genome shotgun (WGS) entry which is preliminary data.</text>
</comment>
<sequence length="367" mass="39900">MPMARPRFISLVASGLLALLLLGKTRADESATTSHAAVERIQLRNDVVELTTTPAFGGRVLSFNLRGQPSVLKIGAAVDRQPSPMVSASAGDIPYLGHDVWVGPQSQWWLHQQVNRERKASAAVWPPDPYLSLATTRAVMRAPTEVRLQGEPSPVTGVQLSKRIALSPARADTVEVQATARNIRNEAIAWDLWFNTRVAASTRVFVPVANAGDLRVQPPSEPGTVPPAFDHHAGIVALRANVRDDGMIQRGKVLLQPSAGWMAGFAGAQMLVIRFVHQPLAAIHPEQGQVELYLDAPPLHPEQGLLEMEVHAPYRQLAPGAQMQAQEQWTLLPYSGPDDAQAQRRFLCIKAKELALDNACDATAARP</sequence>
<dbReference type="InterPro" id="IPR025488">
    <property type="entry name" value="DUF4380"/>
</dbReference>